<protein>
    <submittedName>
        <fullName evidence="2">Uncharacterized protein</fullName>
    </submittedName>
</protein>
<accession>A0A834U9N8</accession>
<proteinExistence type="predicted"/>
<evidence type="ECO:0000313" key="2">
    <source>
        <dbReference type="EMBL" id="KAF7423771.1"/>
    </source>
</evidence>
<gene>
    <name evidence="2" type="ORF">H0235_009054</name>
</gene>
<dbReference type="EMBL" id="JACSDY010000007">
    <property type="protein sequence ID" value="KAF7423771.1"/>
    <property type="molecule type" value="Genomic_DNA"/>
</dbReference>
<organism evidence="2 3">
    <name type="scientific">Vespula pensylvanica</name>
    <name type="common">Western yellow jacket</name>
    <name type="synonym">Wasp</name>
    <dbReference type="NCBI Taxonomy" id="30213"/>
    <lineage>
        <taxon>Eukaryota</taxon>
        <taxon>Metazoa</taxon>
        <taxon>Ecdysozoa</taxon>
        <taxon>Arthropoda</taxon>
        <taxon>Hexapoda</taxon>
        <taxon>Insecta</taxon>
        <taxon>Pterygota</taxon>
        <taxon>Neoptera</taxon>
        <taxon>Endopterygota</taxon>
        <taxon>Hymenoptera</taxon>
        <taxon>Apocrita</taxon>
        <taxon>Aculeata</taxon>
        <taxon>Vespoidea</taxon>
        <taxon>Vespidae</taxon>
        <taxon>Vespinae</taxon>
        <taxon>Vespula</taxon>
    </lineage>
</organism>
<dbReference type="AlphaFoldDB" id="A0A834U9N8"/>
<feature type="compositionally biased region" description="Basic and acidic residues" evidence="1">
    <location>
        <begin position="27"/>
        <end position="41"/>
    </location>
</feature>
<evidence type="ECO:0000256" key="1">
    <source>
        <dbReference type="SAM" id="MobiDB-lite"/>
    </source>
</evidence>
<evidence type="ECO:0000313" key="3">
    <source>
        <dbReference type="Proteomes" id="UP000600918"/>
    </source>
</evidence>
<reference evidence="2" key="1">
    <citation type="journal article" date="2020" name="G3 (Bethesda)">
        <title>High-Quality Assemblies for Three Invasive Social Wasps from the &lt;i&gt;Vespula&lt;/i&gt; Genus.</title>
        <authorList>
            <person name="Harrop T.W.R."/>
            <person name="Guhlin J."/>
            <person name="McLaughlin G.M."/>
            <person name="Permina E."/>
            <person name="Stockwell P."/>
            <person name="Gilligan J."/>
            <person name="Le Lec M.F."/>
            <person name="Gruber M.A.M."/>
            <person name="Quinn O."/>
            <person name="Lovegrove M."/>
            <person name="Duncan E.J."/>
            <person name="Remnant E.J."/>
            <person name="Van Eeckhoven J."/>
            <person name="Graham B."/>
            <person name="Knapp R.A."/>
            <person name="Langford K.W."/>
            <person name="Kronenberg Z."/>
            <person name="Press M.O."/>
            <person name="Eacker S.M."/>
            <person name="Wilson-Rankin E.E."/>
            <person name="Purcell J."/>
            <person name="Lester P.J."/>
            <person name="Dearden P.K."/>
        </authorList>
    </citation>
    <scope>NUCLEOTIDE SEQUENCE</scope>
    <source>
        <strain evidence="2">Volc-1</strain>
    </source>
</reference>
<comment type="caution">
    <text evidence="2">The sequence shown here is derived from an EMBL/GenBank/DDBJ whole genome shotgun (WGS) entry which is preliminary data.</text>
</comment>
<name>A0A834U9N8_VESPE</name>
<sequence>MRTRKEEGTEEEEEEEEEREEKEEEEEKKKRMRMEPLRKPEDEDEDENDSNFHSEKLGRSTMGKQVGDELEKREEERRVEEKLLSFSFFLLAYYVSTRDPFASKKEIRGGLYDLHTGLVAQVKPAFSAIR</sequence>
<dbReference type="Proteomes" id="UP000600918">
    <property type="component" value="Unassembled WGS sequence"/>
</dbReference>
<feature type="compositionally biased region" description="Basic and acidic residues" evidence="1">
    <location>
        <begin position="66"/>
        <end position="77"/>
    </location>
</feature>
<keyword evidence="3" id="KW-1185">Reference proteome</keyword>
<feature type="compositionally biased region" description="Acidic residues" evidence="1">
    <location>
        <begin position="8"/>
        <end position="26"/>
    </location>
</feature>
<feature type="region of interest" description="Disordered" evidence="1">
    <location>
        <begin position="1"/>
        <end position="77"/>
    </location>
</feature>